<reference evidence="1" key="1">
    <citation type="submission" date="2014-09" db="EMBL/GenBank/DDBJ databases">
        <authorList>
            <person name="Magalhaes I.L.F."/>
            <person name="Oliveira U."/>
            <person name="Santos F.R."/>
            <person name="Vidigal T.H.D.A."/>
            <person name="Brescovit A.D."/>
            <person name="Santos A.J."/>
        </authorList>
    </citation>
    <scope>NUCLEOTIDE SEQUENCE</scope>
    <source>
        <tissue evidence="1">Shoot tissue taken approximately 20 cm above the soil surface</tissue>
    </source>
</reference>
<evidence type="ECO:0000313" key="1">
    <source>
        <dbReference type="EMBL" id="JAD94106.1"/>
    </source>
</evidence>
<name>A0A0A9E268_ARUDO</name>
<sequence>MFTVQCPGKSESNRGIDLYCLSLPQRLPNMSGLERFSVSWLKM</sequence>
<dbReference type="EMBL" id="GBRH01203789">
    <property type="protein sequence ID" value="JAD94106.1"/>
    <property type="molecule type" value="Transcribed_RNA"/>
</dbReference>
<accession>A0A0A9E268</accession>
<organism evidence="1">
    <name type="scientific">Arundo donax</name>
    <name type="common">Giant reed</name>
    <name type="synonym">Donax arundinaceus</name>
    <dbReference type="NCBI Taxonomy" id="35708"/>
    <lineage>
        <taxon>Eukaryota</taxon>
        <taxon>Viridiplantae</taxon>
        <taxon>Streptophyta</taxon>
        <taxon>Embryophyta</taxon>
        <taxon>Tracheophyta</taxon>
        <taxon>Spermatophyta</taxon>
        <taxon>Magnoliopsida</taxon>
        <taxon>Liliopsida</taxon>
        <taxon>Poales</taxon>
        <taxon>Poaceae</taxon>
        <taxon>PACMAD clade</taxon>
        <taxon>Arundinoideae</taxon>
        <taxon>Arundineae</taxon>
        <taxon>Arundo</taxon>
    </lineage>
</organism>
<reference evidence="1" key="2">
    <citation type="journal article" date="2015" name="Data Brief">
        <title>Shoot transcriptome of the giant reed, Arundo donax.</title>
        <authorList>
            <person name="Barrero R.A."/>
            <person name="Guerrero F.D."/>
            <person name="Moolhuijzen P."/>
            <person name="Goolsby J.A."/>
            <person name="Tidwell J."/>
            <person name="Bellgard S.E."/>
            <person name="Bellgard M.I."/>
        </authorList>
    </citation>
    <scope>NUCLEOTIDE SEQUENCE</scope>
    <source>
        <tissue evidence="1">Shoot tissue taken approximately 20 cm above the soil surface</tissue>
    </source>
</reference>
<dbReference type="AlphaFoldDB" id="A0A0A9E268"/>
<proteinExistence type="predicted"/>
<protein>
    <submittedName>
        <fullName evidence="1">Uncharacterized protein</fullName>
    </submittedName>
</protein>